<organism evidence="1 2">
    <name type="scientific">Sclerotinia sclerotiorum (strain ATCC 18683 / 1980 / Ss-1)</name>
    <name type="common">White mold</name>
    <name type="synonym">Whetzelinia sclerotiorum</name>
    <dbReference type="NCBI Taxonomy" id="665079"/>
    <lineage>
        <taxon>Eukaryota</taxon>
        <taxon>Fungi</taxon>
        <taxon>Dikarya</taxon>
        <taxon>Ascomycota</taxon>
        <taxon>Pezizomycotina</taxon>
        <taxon>Leotiomycetes</taxon>
        <taxon>Helotiales</taxon>
        <taxon>Sclerotiniaceae</taxon>
        <taxon>Sclerotinia</taxon>
    </lineage>
</organism>
<protein>
    <submittedName>
        <fullName evidence="1">Uncharacterized protein</fullName>
    </submittedName>
</protein>
<reference evidence="2" key="1">
    <citation type="journal article" date="2011" name="PLoS Genet.">
        <title>Genomic analysis of the necrotrophic fungal pathogens Sclerotinia sclerotiorum and Botrytis cinerea.</title>
        <authorList>
            <person name="Amselem J."/>
            <person name="Cuomo C.A."/>
            <person name="van Kan J.A."/>
            <person name="Viaud M."/>
            <person name="Benito E.P."/>
            <person name="Couloux A."/>
            <person name="Coutinho P.M."/>
            <person name="de Vries R.P."/>
            <person name="Dyer P.S."/>
            <person name="Fillinger S."/>
            <person name="Fournier E."/>
            <person name="Gout L."/>
            <person name="Hahn M."/>
            <person name="Kohn L."/>
            <person name="Lapalu N."/>
            <person name="Plummer K.M."/>
            <person name="Pradier J.M."/>
            <person name="Quevillon E."/>
            <person name="Sharon A."/>
            <person name="Simon A."/>
            <person name="ten Have A."/>
            <person name="Tudzynski B."/>
            <person name="Tudzynski P."/>
            <person name="Wincker P."/>
            <person name="Andrew M."/>
            <person name="Anthouard V."/>
            <person name="Beever R.E."/>
            <person name="Beffa R."/>
            <person name="Benoit I."/>
            <person name="Bouzid O."/>
            <person name="Brault B."/>
            <person name="Chen Z."/>
            <person name="Choquer M."/>
            <person name="Collemare J."/>
            <person name="Cotton P."/>
            <person name="Danchin E.G."/>
            <person name="Da Silva C."/>
            <person name="Gautier A."/>
            <person name="Giraud C."/>
            <person name="Giraud T."/>
            <person name="Gonzalez C."/>
            <person name="Grossetete S."/>
            <person name="Guldener U."/>
            <person name="Henrissat B."/>
            <person name="Howlett B.J."/>
            <person name="Kodira C."/>
            <person name="Kretschmer M."/>
            <person name="Lappartient A."/>
            <person name="Leroch M."/>
            <person name="Levis C."/>
            <person name="Mauceli E."/>
            <person name="Neuveglise C."/>
            <person name="Oeser B."/>
            <person name="Pearson M."/>
            <person name="Poulain J."/>
            <person name="Poussereau N."/>
            <person name="Quesneville H."/>
            <person name="Rascle C."/>
            <person name="Schumacher J."/>
            <person name="Segurens B."/>
            <person name="Sexton A."/>
            <person name="Silva E."/>
            <person name="Sirven C."/>
            <person name="Soanes D.M."/>
            <person name="Talbot N.J."/>
            <person name="Templeton M."/>
            <person name="Yandava C."/>
            <person name="Yarden O."/>
            <person name="Zeng Q."/>
            <person name="Rollins J.A."/>
            <person name="Lebrun M.H."/>
            <person name="Dickman M."/>
        </authorList>
    </citation>
    <scope>NUCLEOTIDE SEQUENCE [LARGE SCALE GENOMIC DNA]</scope>
    <source>
        <strain evidence="2">ATCC 18683 / 1980 / Ss-1</strain>
    </source>
</reference>
<evidence type="ECO:0000313" key="2">
    <source>
        <dbReference type="Proteomes" id="UP000001312"/>
    </source>
</evidence>
<keyword evidence="2" id="KW-1185">Reference proteome</keyword>
<proteinExistence type="predicted"/>
<dbReference type="AlphaFoldDB" id="A7EPG5"/>
<dbReference type="RefSeq" id="XP_001591768.1">
    <property type="nucleotide sequence ID" value="XM_001591718.1"/>
</dbReference>
<dbReference type="HOGENOM" id="CLU_2851086_0_0_1"/>
<gene>
    <name evidence="1" type="ORF">SS1G_07214</name>
</gene>
<dbReference type="GeneID" id="5488099"/>
<dbReference type="InParanoid" id="A7EPG5"/>
<name>A7EPG5_SCLS1</name>
<evidence type="ECO:0000313" key="1">
    <source>
        <dbReference type="EMBL" id="EDO04731.1"/>
    </source>
</evidence>
<dbReference type="Proteomes" id="UP000001312">
    <property type="component" value="Unassembled WGS sequence"/>
</dbReference>
<dbReference type="KEGG" id="ssl:SS1G_07214"/>
<dbReference type="EMBL" id="CH476629">
    <property type="protein sequence ID" value="EDO04731.1"/>
    <property type="molecule type" value="Genomic_DNA"/>
</dbReference>
<sequence>MAITSFPDIVLYKRMFPSNITNLKEVQRNKECDYACKDYENSRSKVLEIGRYLPWHPNRQMELPD</sequence>
<accession>A7EPG5</accession>